<dbReference type="PRINTS" id="PR00678">
    <property type="entry name" value="PI3KINASEP85"/>
</dbReference>
<dbReference type="CDD" id="cd12923">
    <property type="entry name" value="iSH2_PI3K_IA_R"/>
    <property type="match status" value="1"/>
</dbReference>
<evidence type="ECO:0000313" key="11">
    <source>
        <dbReference type="EnsemblMetazoa" id="ENSAATROPP007471"/>
    </source>
</evidence>
<evidence type="ECO:0008006" key="13">
    <source>
        <dbReference type="Google" id="ProtNLM"/>
    </source>
</evidence>
<dbReference type="FunFam" id="3.30.505.10:FF:000080">
    <property type="entry name" value="Pi3K21B, isoform C"/>
    <property type="match status" value="1"/>
</dbReference>
<accession>A0AAG5D8J6</accession>
<evidence type="ECO:0000256" key="4">
    <source>
        <dbReference type="PROSITE-ProRule" id="PRU00191"/>
    </source>
</evidence>
<dbReference type="GO" id="GO:0007165">
    <property type="term" value="P:signal transduction"/>
    <property type="evidence" value="ECO:0007669"/>
    <property type="project" value="InterPro"/>
</dbReference>
<feature type="domain" description="Phorbol-ester/DAG-type" evidence="8">
    <location>
        <begin position="396"/>
        <end position="446"/>
    </location>
</feature>
<dbReference type="SUPFAM" id="SSF48350">
    <property type="entry name" value="GTPase activation domain, GAP"/>
    <property type="match status" value="1"/>
</dbReference>
<keyword evidence="3" id="KW-0862">Zinc</keyword>
<dbReference type="CDD" id="cd00159">
    <property type="entry name" value="RhoGAP"/>
    <property type="match status" value="1"/>
</dbReference>
<dbReference type="InterPro" id="IPR035022">
    <property type="entry name" value="PI3kinase_P85_nSH2"/>
</dbReference>
<proteinExistence type="predicted"/>
<dbReference type="SUPFAM" id="SSF47769">
    <property type="entry name" value="SAM/Pointed domain"/>
    <property type="match status" value="1"/>
</dbReference>
<evidence type="ECO:0000256" key="5">
    <source>
        <dbReference type="SAM" id="Coils"/>
    </source>
</evidence>
<feature type="compositionally biased region" description="Gly residues" evidence="6">
    <location>
        <begin position="1170"/>
        <end position="1186"/>
    </location>
</feature>
<dbReference type="Pfam" id="PF07647">
    <property type="entry name" value="SAM_2"/>
    <property type="match status" value="1"/>
</dbReference>
<dbReference type="PANTHER" id="PTHR46075">
    <property type="entry name" value="CHIMERIN FAMILY MEMBER"/>
    <property type="match status" value="1"/>
</dbReference>
<dbReference type="PROSITE" id="PS50001">
    <property type="entry name" value="SH2"/>
    <property type="match status" value="2"/>
</dbReference>
<dbReference type="SMART" id="SM00252">
    <property type="entry name" value="SH2"/>
    <property type="match status" value="2"/>
</dbReference>
<feature type="domain" description="SH2" evidence="7">
    <location>
        <begin position="788"/>
        <end position="882"/>
    </location>
</feature>
<dbReference type="SUPFAM" id="SSF55550">
    <property type="entry name" value="SH2 domain"/>
    <property type="match status" value="2"/>
</dbReference>
<evidence type="ECO:0000256" key="2">
    <source>
        <dbReference type="ARBA" id="ARBA00022723"/>
    </source>
</evidence>
<dbReference type="InterPro" id="IPR008936">
    <property type="entry name" value="Rho_GTPase_activation_prot"/>
</dbReference>
<dbReference type="InterPro" id="IPR046349">
    <property type="entry name" value="C1-like_sf"/>
</dbReference>
<keyword evidence="4" id="KW-0727">SH2 domain</keyword>
<dbReference type="InterPro" id="IPR051854">
    <property type="entry name" value="Rho-type_GAP"/>
</dbReference>
<dbReference type="InterPro" id="IPR032498">
    <property type="entry name" value="PI3K_P85_iSH2"/>
</dbReference>
<dbReference type="Gene3D" id="1.10.555.10">
    <property type="entry name" value="Rho GTPase activation protein"/>
    <property type="match status" value="1"/>
</dbReference>
<dbReference type="Gene3D" id="3.30.60.20">
    <property type="match status" value="2"/>
</dbReference>
<dbReference type="CDD" id="cd20830">
    <property type="entry name" value="C1_PIK3R-like_rpt2"/>
    <property type="match status" value="1"/>
</dbReference>
<name>A0AAG5D8J6_ANOAO</name>
<feature type="region of interest" description="Disordered" evidence="6">
    <location>
        <begin position="1170"/>
        <end position="1213"/>
    </location>
</feature>
<dbReference type="PANTHER" id="PTHR46075:SF5">
    <property type="entry name" value="PHOSPHATIDYLINOSITOL 3-KINASE REGULATORY SUBUNIT ALPHA"/>
    <property type="match status" value="1"/>
</dbReference>
<dbReference type="PROSITE" id="PS50105">
    <property type="entry name" value="SAM_DOMAIN"/>
    <property type="match status" value="1"/>
</dbReference>
<protein>
    <recommendedName>
        <fullName evidence="13">Phosphatidylinositol 3-kinase regulatory subunit</fullName>
    </recommendedName>
</protein>
<keyword evidence="2" id="KW-0479">Metal-binding</keyword>
<dbReference type="InterPro" id="IPR000198">
    <property type="entry name" value="RhoGAP_dom"/>
</dbReference>
<feature type="domain" description="SH2" evidence="7">
    <location>
        <begin position="1068"/>
        <end position="1161"/>
    </location>
</feature>
<feature type="region of interest" description="Disordered" evidence="6">
    <location>
        <begin position="688"/>
        <end position="714"/>
    </location>
</feature>
<feature type="domain" description="Rho-GAP" evidence="10">
    <location>
        <begin position="488"/>
        <end position="679"/>
    </location>
</feature>
<reference evidence="11" key="1">
    <citation type="submission" date="2024-04" db="UniProtKB">
        <authorList>
            <consortium name="EnsemblMetazoa"/>
        </authorList>
    </citation>
    <scope>IDENTIFICATION</scope>
    <source>
        <strain evidence="11">EBRO</strain>
    </source>
</reference>
<feature type="domain" description="Phorbol-ester/DAG-type" evidence="8">
    <location>
        <begin position="220"/>
        <end position="272"/>
    </location>
</feature>
<dbReference type="Pfam" id="PF16454">
    <property type="entry name" value="PI3K_P85_iSH2"/>
    <property type="match status" value="1"/>
</dbReference>
<dbReference type="FunFam" id="3.30.505.10:FF:000100">
    <property type="entry name" value="phosphatidylinositol 3-kinase regulatory subunit gamma"/>
    <property type="match status" value="1"/>
</dbReference>
<dbReference type="SMART" id="SM00454">
    <property type="entry name" value="SAM"/>
    <property type="match status" value="1"/>
</dbReference>
<feature type="compositionally biased region" description="Polar residues" evidence="6">
    <location>
        <begin position="1197"/>
        <end position="1213"/>
    </location>
</feature>
<evidence type="ECO:0000259" key="9">
    <source>
        <dbReference type="PROSITE" id="PS50105"/>
    </source>
</evidence>
<dbReference type="PROSITE" id="PS00479">
    <property type="entry name" value="ZF_DAG_PE_1"/>
    <property type="match status" value="1"/>
</dbReference>
<dbReference type="Gene3D" id="1.10.150.50">
    <property type="entry name" value="Transcription Factor, Ets-1"/>
    <property type="match status" value="1"/>
</dbReference>
<dbReference type="InterPro" id="IPR000980">
    <property type="entry name" value="SH2"/>
</dbReference>
<feature type="compositionally biased region" description="Low complexity" evidence="6">
    <location>
        <begin position="1187"/>
        <end position="1196"/>
    </location>
</feature>
<dbReference type="InterPro" id="IPR001660">
    <property type="entry name" value="SAM"/>
</dbReference>
<dbReference type="Pfam" id="PF00130">
    <property type="entry name" value="C1_1"/>
    <property type="match status" value="1"/>
</dbReference>
<dbReference type="SMART" id="SM00109">
    <property type="entry name" value="C1"/>
    <property type="match status" value="2"/>
</dbReference>
<dbReference type="PROSITE" id="PS50081">
    <property type="entry name" value="ZF_DAG_PE_2"/>
    <property type="match status" value="2"/>
</dbReference>
<dbReference type="InterPro" id="IPR036860">
    <property type="entry name" value="SH2_dom_sf"/>
</dbReference>
<dbReference type="SMART" id="SM00324">
    <property type="entry name" value="RhoGAP"/>
    <property type="match status" value="1"/>
</dbReference>
<keyword evidence="1" id="KW-0343">GTPase activation</keyword>
<keyword evidence="5" id="KW-0175">Coiled coil</keyword>
<feature type="coiled-coil region" evidence="5">
    <location>
        <begin position="988"/>
        <end position="1022"/>
    </location>
</feature>
<feature type="region of interest" description="Disordered" evidence="6">
    <location>
        <begin position="180"/>
        <end position="218"/>
    </location>
</feature>
<dbReference type="GO" id="GO:0046872">
    <property type="term" value="F:metal ion binding"/>
    <property type="evidence" value="ECO:0007669"/>
    <property type="project" value="UniProtKB-KW"/>
</dbReference>
<dbReference type="CDD" id="cd09942">
    <property type="entry name" value="SH2_nSH2_p85_like"/>
    <property type="match status" value="1"/>
</dbReference>
<dbReference type="FunFam" id="1.10.150.50:FF:000146">
    <property type="entry name" value="Phosphatidylinositol 3-kinase regulatory subunit alpha-like Protein"/>
    <property type="match status" value="1"/>
</dbReference>
<evidence type="ECO:0000313" key="12">
    <source>
        <dbReference type="Proteomes" id="UP000075880"/>
    </source>
</evidence>
<dbReference type="EnsemblMetazoa" id="ENSAATROPT008309">
    <property type="protein sequence ID" value="ENSAATROPP007471"/>
    <property type="gene ID" value="ENSAATROPG006766"/>
</dbReference>
<feature type="compositionally biased region" description="Low complexity" evidence="6">
    <location>
        <begin position="1"/>
        <end position="29"/>
    </location>
</feature>
<evidence type="ECO:0000259" key="8">
    <source>
        <dbReference type="PROSITE" id="PS50081"/>
    </source>
</evidence>
<dbReference type="Pfam" id="PF00017">
    <property type="entry name" value="SH2"/>
    <property type="match status" value="2"/>
</dbReference>
<feature type="region of interest" description="Disordered" evidence="6">
    <location>
        <begin position="1"/>
        <end position="38"/>
    </location>
</feature>
<dbReference type="Gene3D" id="1.10.287.1490">
    <property type="match status" value="1"/>
</dbReference>
<dbReference type="SUPFAM" id="SSF57889">
    <property type="entry name" value="Cysteine-rich domain"/>
    <property type="match status" value="2"/>
</dbReference>
<dbReference type="AlphaFoldDB" id="A0AAG5D8J6"/>
<dbReference type="InterPro" id="IPR002219">
    <property type="entry name" value="PKC_DAG/PE"/>
</dbReference>
<keyword evidence="12" id="KW-1185">Reference proteome</keyword>
<evidence type="ECO:0000256" key="3">
    <source>
        <dbReference type="ARBA" id="ARBA00022833"/>
    </source>
</evidence>
<dbReference type="FunFam" id="1.10.555.10:FF:000070">
    <property type="entry name" value="Phosphatidylinositol 3-kinase regulatory subunit alpha-like Protein"/>
    <property type="match status" value="1"/>
</dbReference>
<dbReference type="Proteomes" id="UP000075880">
    <property type="component" value="Unassembled WGS sequence"/>
</dbReference>
<feature type="domain" description="SAM" evidence="9">
    <location>
        <begin position="295"/>
        <end position="358"/>
    </location>
</feature>
<dbReference type="Gene3D" id="3.30.505.10">
    <property type="entry name" value="SH2 domain"/>
    <property type="match status" value="2"/>
</dbReference>
<dbReference type="PROSITE" id="PS50238">
    <property type="entry name" value="RHOGAP"/>
    <property type="match status" value="1"/>
</dbReference>
<evidence type="ECO:0000259" key="10">
    <source>
        <dbReference type="PROSITE" id="PS50238"/>
    </source>
</evidence>
<organism evidence="11 12">
    <name type="scientific">Anopheles atroparvus</name>
    <name type="common">European mosquito</name>
    <dbReference type="NCBI Taxonomy" id="41427"/>
    <lineage>
        <taxon>Eukaryota</taxon>
        <taxon>Metazoa</taxon>
        <taxon>Ecdysozoa</taxon>
        <taxon>Arthropoda</taxon>
        <taxon>Hexapoda</taxon>
        <taxon>Insecta</taxon>
        <taxon>Pterygota</taxon>
        <taxon>Neoptera</taxon>
        <taxon>Endopterygota</taxon>
        <taxon>Diptera</taxon>
        <taxon>Nematocera</taxon>
        <taxon>Culicoidea</taxon>
        <taxon>Culicidae</taxon>
        <taxon>Anophelinae</taxon>
        <taxon>Anopheles</taxon>
    </lineage>
</organism>
<feature type="compositionally biased region" description="Gly residues" evidence="6">
    <location>
        <begin position="703"/>
        <end position="714"/>
    </location>
</feature>
<evidence type="ECO:0000256" key="1">
    <source>
        <dbReference type="ARBA" id="ARBA00022468"/>
    </source>
</evidence>
<dbReference type="InterPro" id="IPR013761">
    <property type="entry name" value="SAM/pointed_sf"/>
</dbReference>
<evidence type="ECO:0000256" key="6">
    <source>
        <dbReference type="SAM" id="MobiDB-lite"/>
    </source>
</evidence>
<evidence type="ECO:0000259" key="7">
    <source>
        <dbReference type="PROSITE" id="PS50001"/>
    </source>
</evidence>
<dbReference type="GO" id="GO:0005096">
    <property type="term" value="F:GTPase activator activity"/>
    <property type="evidence" value="ECO:0007669"/>
    <property type="project" value="UniProtKB-KW"/>
</dbReference>
<sequence>MDETQQSQMQQQQQQGDGQQQQQQQQQKEQQQKGFATYCAEEDNKVPQTVDELAYEKGDVVHVWIPSTTKPQVGAGGGSGAAWYKATNVRTKQTGFVQLHQFTSHDTAAPYGAPVYLVSGHTGGGSGSKQQQFAGAGAVAAPPCVSIGCACLSSAGQQQQQQQSQLTDILGELRLAGKEGATAGSDPTASGPAPEDLYVQCVTPGTDRDDPSEMKSSNKGHTTEFVYFITPIICLFCRDYIWGLGGRQGGQCRNCSACFHFNCLPLAILGKCQRNPEIYPQAPPTYKTEKSINEWTTTNVLEWLAAVNMYDHVEVFKTKAIKGCDLPNLDRDKLEQMGIKNEFHQQTILTTIKHLLTSGEKTASLPTPMADPNQASKLVLGVVPVGAKDGQQLHQGHHLIDGSFSKQQKCDMCKQFLFGLVHQGLFCTQCNLVVHRQCSVTGLTPCSAAVTHQHQQQSMSVTGRLFAHHQAQALLQQQGYVFAKGLCLQFDATQQKAPQIVIDLCSSLERMAQQNPTVDLYVIYRTTPPRYDDVNKLRDALNENLLNIDLNGYAPECVATVLKKFFHELPDPVIPVMLYEQFIEASKLGDMLAAEKMQQLIQVMPTHHSKTLHYFMQHLIRICQLQYKRGNKQQPTMLLQNWCHILMRPAWERIVQFVGNIKNHLRILEILMYKLNWNEPLPEFLSIPAVPPRKTSRSSSGSGTSGGQSSGSGVIGASKKMLIASPEGPEYEYAGGVGGSSSSSSSRYTGSTGGGVVGPIVPVSSQIMASRTLVTDPDTPAELREAEWYWGKISRDVAKEKMMDAPDGSFLVRDAISDAGEYTLVLKKDGADRPIKIYHKNGLYGFTQEGTYGSLVQLINEYRTQTLKEYNTILDICLLYPVSRFEDDIYPTEEDVHQLAQNFYDTVQRLNDMQNVRETINESITETQSHVELRKQALEAFTEAEKLFNEQLQIQAQYEKEAQPHEKRSLAQNRTLIELRLDELHRCKTTLDGDTEQEKERVKELQRELRKLNPEILNLAKQKDQYLEALKRQAVTDSQIKQILNDGYLSPSSQAAQEQMPHMDDATWLRERFSRQDAEQVLAGKPTGTFLIRARSAGHHALSIACNGCVNHCIIQKTERGYGFAEPYFIYDSLKSLVVHYASNSLEEHNDLLQTTLKYPAFAPIPITGGSGGNGGGNGGGGGSGSGPSTSGASSSRQHPQASGSGMMNTFAP</sequence>
<dbReference type="Pfam" id="PF00620">
    <property type="entry name" value="RhoGAP"/>
    <property type="match status" value="1"/>
</dbReference>
<dbReference type="PRINTS" id="PR00401">
    <property type="entry name" value="SH2DOMAIN"/>
</dbReference>